<name>A0A532UY37_UNCL8</name>
<gene>
    <name evidence="3" type="ORF">CEE37_11335</name>
</gene>
<evidence type="ECO:0000313" key="3">
    <source>
        <dbReference type="EMBL" id="TKJ39863.1"/>
    </source>
</evidence>
<accession>A0A532UY37</accession>
<feature type="signal peptide" evidence="1">
    <location>
        <begin position="1"/>
        <end position="21"/>
    </location>
</feature>
<feature type="chain" id="PRO_5022107212" description="Secretion system C-terminal sorting domain-containing protein" evidence="1">
    <location>
        <begin position="22"/>
        <end position="371"/>
    </location>
</feature>
<proteinExistence type="predicted"/>
<reference evidence="3 4" key="1">
    <citation type="submission" date="2017-06" db="EMBL/GenBank/DDBJ databases">
        <title>Novel microbial phyla capable of carbon fixation and sulfur reduction in deep-sea sediments.</title>
        <authorList>
            <person name="Huang J."/>
            <person name="Baker B."/>
            <person name="Wang Y."/>
        </authorList>
    </citation>
    <scope>NUCLEOTIDE SEQUENCE [LARGE SCALE GENOMIC DNA]</scope>
    <source>
        <strain evidence="3">B3_LCP</strain>
    </source>
</reference>
<dbReference type="Proteomes" id="UP000319619">
    <property type="component" value="Unassembled WGS sequence"/>
</dbReference>
<dbReference type="InterPro" id="IPR026444">
    <property type="entry name" value="Secre_tail"/>
</dbReference>
<dbReference type="Pfam" id="PF18962">
    <property type="entry name" value="Por_Secre_tail"/>
    <property type="match status" value="1"/>
</dbReference>
<dbReference type="NCBIfam" id="TIGR04183">
    <property type="entry name" value="Por_Secre_tail"/>
    <property type="match status" value="1"/>
</dbReference>
<feature type="domain" description="Secretion system C-terminal sorting" evidence="2">
    <location>
        <begin position="293"/>
        <end position="362"/>
    </location>
</feature>
<evidence type="ECO:0000313" key="4">
    <source>
        <dbReference type="Proteomes" id="UP000319619"/>
    </source>
</evidence>
<dbReference type="AlphaFoldDB" id="A0A532UY37"/>
<evidence type="ECO:0000259" key="2">
    <source>
        <dbReference type="Pfam" id="PF18962"/>
    </source>
</evidence>
<protein>
    <recommendedName>
        <fullName evidence="2">Secretion system C-terminal sorting domain-containing protein</fullName>
    </recommendedName>
</protein>
<evidence type="ECO:0000256" key="1">
    <source>
        <dbReference type="SAM" id="SignalP"/>
    </source>
</evidence>
<dbReference type="Gene3D" id="2.60.40.4070">
    <property type="match status" value="1"/>
</dbReference>
<comment type="caution">
    <text evidence="3">The sequence shown here is derived from an EMBL/GenBank/DDBJ whole genome shotgun (WGS) entry which is preliminary data.</text>
</comment>
<sequence>MMRVFKFCLLLLPMSVALSQAQIVLRAPDFPSTAGMVFEYYSEDGDSIPVNVGVPGGPQTWDYAIGDTSNISTDTYLDPSVAPPELSRANLVIETSQLNQVGLTEAGIMYAYLHPMRLIVGGVLAEIEGEELLLIFNPYLNAYNLPLYFGRTWSNTIDYDEIFEFPEYDIRIELHATMDSEVDAYGTTIVPLGRYESLRMRNDVIYDLTVYIRLLWVWVPIYEEHKEAINYEWRAADVGTVLHITSDSMDPYFSYAKSVRRLMNSTTTAGDTQVQPVASTVQMPETIELICNYPNPFNGETVISYSLTESANIDLRIFDVMGRQVEVLDQSHHQAGVSEVTWKPQNLSAGLYFMRLQAGDQVEQVSLVYLK</sequence>
<organism evidence="3 4">
    <name type="scientific">candidate division LCP-89 bacterium B3_LCP</name>
    <dbReference type="NCBI Taxonomy" id="2012998"/>
    <lineage>
        <taxon>Bacteria</taxon>
        <taxon>Pseudomonadati</taxon>
        <taxon>Bacteria division LCP-89</taxon>
    </lineage>
</organism>
<keyword evidence="1" id="KW-0732">Signal</keyword>
<dbReference type="EMBL" id="NJBN01000007">
    <property type="protein sequence ID" value="TKJ39863.1"/>
    <property type="molecule type" value="Genomic_DNA"/>
</dbReference>